<feature type="compositionally biased region" description="Polar residues" evidence="1">
    <location>
        <begin position="172"/>
        <end position="183"/>
    </location>
</feature>
<gene>
    <name evidence="3" type="primary">D406</name>
</gene>
<keyword evidence="2" id="KW-0732">Signal</keyword>
<feature type="chain" id="PRO_5038289885" evidence="2">
    <location>
        <begin position="25"/>
        <end position="189"/>
    </location>
</feature>
<evidence type="ECO:0000313" key="3">
    <source>
        <dbReference type="EMBL" id="AHW98772.1"/>
    </source>
</evidence>
<name>A0A023ND02_GLORO</name>
<feature type="region of interest" description="Disordered" evidence="1">
    <location>
        <begin position="163"/>
        <end position="189"/>
    </location>
</feature>
<feature type="signal peptide" evidence="2">
    <location>
        <begin position="1"/>
        <end position="24"/>
    </location>
</feature>
<reference evidence="3" key="1">
    <citation type="journal article" date="2015" name="PLoS ONE">
        <title>Analysis of Putative Apoplastic Effectors from the Nematode, Globodera rostochiensis, and Identification of an Expansin-Like Protein That Can Induce and Suppress Host Defenses.</title>
        <authorList>
            <person name="Ali S."/>
            <person name="Magne M."/>
            <person name="Chen S."/>
            <person name="Cote O."/>
            <person name="Stare B.G."/>
            <person name="Obradovic N."/>
            <person name="Jamshaid L."/>
            <person name="Wang X."/>
            <person name="Belair G."/>
            <person name="Moffett P."/>
        </authorList>
    </citation>
    <scope>NUCLEOTIDE SEQUENCE</scope>
</reference>
<accession>A0A023ND02</accession>
<evidence type="ECO:0000256" key="1">
    <source>
        <dbReference type="SAM" id="MobiDB-lite"/>
    </source>
</evidence>
<dbReference type="Proteomes" id="UP000887572">
    <property type="component" value="Unplaced"/>
</dbReference>
<dbReference type="EMBL" id="KF963528">
    <property type="protein sequence ID" value="AHW98772.1"/>
    <property type="molecule type" value="mRNA"/>
</dbReference>
<dbReference type="AlphaFoldDB" id="A0A023ND02"/>
<organism evidence="3">
    <name type="scientific">Globodera rostochiensis</name>
    <name type="common">Golden nematode worm</name>
    <name type="synonym">Heterodera rostochiensis</name>
    <dbReference type="NCBI Taxonomy" id="31243"/>
    <lineage>
        <taxon>Eukaryota</taxon>
        <taxon>Metazoa</taxon>
        <taxon>Ecdysozoa</taxon>
        <taxon>Nematoda</taxon>
        <taxon>Chromadorea</taxon>
        <taxon>Rhabditida</taxon>
        <taxon>Tylenchina</taxon>
        <taxon>Tylenchomorpha</taxon>
        <taxon>Tylenchoidea</taxon>
        <taxon>Heteroderidae</taxon>
        <taxon>Heteroderinae</taxon>
        <taxon>Globodera</taxon>
    </lineage>
</organism>
<evidence type="ECO:0000313" key="5">
    <source>
        <dbReference type="WBParaSite" id="Gr19_v10_g15036.t1"/>
    </source>
</evidence>
<reference evidence="5" key="2">
    <citation type="submission" date="2022-11" db="UniProtKB">
        <authorList>
            <consortium name="WormBaseParasite"/>
        </authorList>
    </citation>
    <scope>IDENTIFICATION</scope>
</reference>
<proteinExistence type="evidence at transcript level"/>
<evidence type="ECO:0000313" key="4">
    <source>
        <dbReference type="Proteomes" id="UP000887572"/>
    </source>
</evidence>
<dbReference type="WBParaSite" id="Gr19_v10_g15036.t1">
    <property type="protein sequence ID" value="Gr19_v10_g15036.t1"/>
    <property type="gene ID" value="Gr19_v10_g15036"/>
</dbReference>
<keyword evidence="4" id="KW-1185">Reference proteome</keyword>
<evidence type="ECO:0000256" key="2">
    <source>
        <dbReference type="SAM" id="SignalP"/>
    </source>
</evidence>
<protein>
    <submittedName>
        <fullName evidence="3 5">D406 protein</fullName>
    </submittedName>
</protein>
<sequence>MSSPPAALFSVLAIVCLLCKCCISAPQFPCCPGSQQVVSLMASHVDAFASTMTESAACKNANDVENAVKSALSSMGRCPNGGGDQIVHEIDAQLSSTDGCAYSLSFVEAMFELARSAADHIGNTSSVWANLSQTFGKQIGAIHNIGNVHNIHITDVFFNKPSKGNDAHQNVPHPNNVISSPGDSGSHKL</sequence>